<reference evidence="3" key="1">
    <citation type="submission" date="2023-07" db="EMBL/GenBank/DDBJ databases">
        <authorList>
            <consortium name="CYATHOMIX"/>
        </authorList>
    </citation>
    <scope>NUCLEOTIDE SEQUENCE</scope>
    <source>
        <strain evidence="3">N/A</strain>
    </source>
</reference>
<gene>
    <name evidence="3" type="ORF">CYNAS_LOCUS755</name>
</gene>
<dbReference type="AlphaFoldDB" id="A0AA36GCE9"/>
<accession>A0AA36GCE9</accession>
<dbReference type="Proteomes" id="UP001176961">
    <property type="component" value="Unassembled WGS sequence"/>
</dbReference>
<feature type="transmembrane region" description="Helical" evidence="1">
    <location>
        <begin position="21"/>
        <end position="41"/>
    </location>
</feature>
<evidence type="ECO:0000256" key="1">
    <source>
        <dbReference type="SAM" id="Phobius"/>
    </source>
</evidence>
<proteinExistence type="predicted"/>
<evidence type="ECO:0000313" key="4">
    <source>
        <dbReference type="Proteomes" id="UP001176961"/>
    </source>
</evidence>
<name>A0AA36GCE9_CYLNA</name>
<keyword evidence="1" id="KW-0812">Transmembrane</keyword>
<feature type="domain" description="Fucosyltransferase N-terminal" evidence="2">
    <location>
        <begin position="47"/>
        <end position="143"/>
    </location>
</feature>
<keyword evidence="4" id="KW-1185">Reference proteome</keyword>
<sequence length="177" mass="20316">MEGHCSLVEENPQQSRLSKSILLKLLFLIIMWNVYSMWNVYLDSYNVADTPKVAVQGCEYRCKLIDKAKHKIYNRSASAYIIHAPSVKLHELPAPSSQYLNVFFAFDSPAFMAGKNVDISVPQYTFNATMTYNKNSEYFFPFGSFERRLPSDPAEVIITEKQVHLLLLKTLKMKCTS</sequence>
<dbReference type="EMBL" id="CATQJL010000001">
    <property type="protein sequence ID" value="CAJ0588772.1"/>
    <property type="molecule type" value="Genomic_DNA"/>
</dbReference>
<organism evidence="3 4">
    <name type="scientific">Cylicocyclus nassatus</name>
    <name type="common">Nematode worm</name>
    <dbReference type="NCBI Taxonomy" id="53992"/>
    <lineage>
        <taxon>Eukaryota</taxon>
        <taxon>Metazoa</taxon>
        <taxon>Ecdysozoa</taxon>
        <taxon>Nematoda</taxon>
        <taxon>Chromadorea</taxon>
        <taxon>Rhabditida</taxon>
        <taxon>Rhabditina</taxon>
        <taxon>Rhabditomorpha</taxon>
        <taxon>Strongyloidea</taxon>
        <taxon>Strongylidae</taxon>
        <taxon>Cylicocyclus</taxon>
    </lineage>
</organism>
<dbReference type="InterPro" id="IPR031481">
    <property type="entry name" value="Glyco_tran_10_N"/>
</dbReference>
<keyword evidence="1" id="KW-0472">Membrane</keyword>
<evidence type="ECO:0000259" key="2">
    <source>
        <dbReference type="Pfam" id="PF17039"/>
    </source>
</evidence>
<protein>
    <recommendedName>
        <fullName evidence="2">Fucosyltransferase N-terminal domain-containing protein</fullName>
    </recommendedName>
</protein>
<comment type="caution">
    <text evidence="3">The sequence shown here is derived from an EMBL/GenBank/DDBJ whole genome shotgun (WGS) entry which is preliminary data.</text>
</comment>
<evidence type="ECO:0000313" key="3">
    <source>
        <dbReference type="EMBL" id="CAJ0588772.1"/>
    </source>
</evidence>
<keyword evidence="1" id="KW-1133">Transmembrane helix</keyword>
<dbReference type="Pfam" id="PF17039">
    <property type="entry name" value="Glyco_tran_10_N"/>
    <property type="match status" value="1"/>
</dbReference>
<dbReference type="SUPFAM" id="SSF53756">
    <property type="entry name" value="UDP-Glycosyltransferase/glycogen phosphorylase"/>
    <property type="match status" value="1"/>
</dbReference>